<keyword evidence="4" id="KW-1185">Reference proteome</keyword>
<dbReference type="PANTHER" id="PTHR42964:SF1">
    <property type="entry name" value="POLYKETIDE BIOSYNTHESIS ENOYL-COA HYDRATASE PKSH-RELATED"/>
    <property type="match status" value="1"/>
</dbReference>
<evidence type="ECO:0000313" key="4">
    <source>
        <dbReference type="Proteomes" id="UP001363010"/>
    </source>
</evidence>
<keyword evidence="3" id="KW-0456">Lyase</keyword>
<name>A0ABU8W366_9BURK</name>
<sequence>MINQVEQPTEEENPVLVEFEDGIAWVILNRPDKRNAMSPALNKRMIQVLDELETDPRCKVLVLTGAGDSFTAGMDLKLFFRDAEQAHTPERLIQIRRDFTQWAQRRLQGYMKPTIAMVNGWCFGGGLTPLVCCDLAIASEDAQFGVSEINWGIIPGGNVTRALAATMCRRDALYYIMTGIPFNGRRAEQVGLINEAVRKEQLRERTIELAKILMQKNPSVLRNAKQAFINGGDMPWDVAEDYLSAKNFMSMMQDPEKGRAQGLKQFLDDKSIKPGLQGYKREA</sequence>
<dbReference type="NCBIfam" id="NF006588">
    <property type="entry name" value="PRK09120.1"/>
    <property type="match status" value="1"/>
</dbReference>
<dbReference type="SUPFAM" id="SSF52096">
    <property type="entry name" value="ClpP/crotonase"/>
    <property type="match status" value="1"/>
</dbReference>
<dbReference type="RefSeq" id="WP_340365597.1">
    <property type="nucleotide sequence ID" value="NZ_JBBKZV010000014.1"/>
</dbReference>
<dbReference type="Gene3D" id="6.10.250.2850">
    <property type="match status" value="1"/>
</dbReference>
<evidence type="ECO:0000256" key="2">
    <source>
        <dbReference type="RuleBase" id="RU003707"/>
    </source>
</evidence>
<dbReference type="GO" id="GO:0050547">
    <property type="term" value="F:feruloyl-CoA hydratase/lyase activity"/>
    <property type="evidence" value="ECO:0007669"/>
    <property type="project" value="UniProtKB-EC"/>
</dbReference>
<dbReference type="EC" id="4.1.2.61" evidence="3"/>
<dbReference type="CDD" id="cd06558">
    <property type="entry name" value="crotonase-like"/>
    <property type="match status" value="1"/>
</dbReference>
<dbReference type="InterPro" id="IPR018376">
    <property type="entry name" value="Enoyl-CoA_hyd/isom_CS"/>
</dbReference>
<comment type="similarity">
    <text evidence="1 2">Belongs to the enoyl-CoA hydratase/isomerase family.</text>
</comment>
<gene>
    <name evidence="3" type="ORF">WKW80_21075</name>
</gene>
<dbReference type="EMBL" id="JBBKZV010000014">
    <property type="protein sequence ID" value="MEJ8824499.1"/>
    <property type="molecule type" value="Genomic_DNA"/>
</dbReference>
<dbReference type="InterPro" id="IPR051683">
    <property type="entry name" value="Enoyl-CoA_Hydratase/Isomerase"/>
</dbReference>
<dbReference type="Gene3D" id="3.90.226.10">
    <property type="entry name" value="2-enoyl-CoA Hydratase, Chain A, domain 1"/>
    <property type="match status" value="1"/>
</dbReference>
<accession>A0ABU8W366</accession>
<dbReference type="InterPro" id="IPR029045">
    <property type="entry name" value="ClpP/crotonase-like_dom_sf"/>
</dbReference>
<proteinExistence type="inferred from homology"/>
<dbReference type="InterPro" id="IPR001753">
    <property type="entry name" value="Enoyl-CoA_hydra/iso"/>
</dbReference>
<comment type="caution">
    <text evidence="3">The sequence shown here is derived from an EMBL/GenBank/DDBJ whole genome shotgun (WGS) entry which is preliminary data.</text>
</comment>
<evidence type="ECO:0000256" key="1">
    <source>
        <dbReference type="ARBA" id="ARBA00005254"/>
    </source>
</evidence>
<dbReference type="Proteomes" id="UP001363010">
    <property type="component" value="Unassembled WGS sequence"/>
</dbReference>
<protein>
    <submittedName>
        <fullName evidence="3">p-hydroxycinnamoyl CoA hydratase/lyase</fullName>
        <ecNumber evidence="3">4.1.2.61</ecNumber>
    </submittedName>
</protein>
<dbReference type="Pfam" id="PF00378">
    <property type="entry name" value="ECH_1"/>
    <property type="match status" value="1"/>
</dbReference>
<dbReference type="PROSITE" id="PS00166">
    <property type="entry name" value="ENOYL_COA_HYDRATASE"/>
    <property type="match status" value="1"/>
</dbReference>
<reference evidence="3 4" key="1">
    <citation type="submission" date="2024-03" db="EMBL/GenBank/DDBJ databases">
        <title>Novel species of the genus Variovorax.</title>
        <authorList>
            <person name="Liu Q."/>
            <person name="Xin Y.-H."/>
        </authorList>
    </citation>
    <scope>NUCLEOTIDE SEQUENCE [LARGE SCALE GENOMIC DNA]</scope>
    <source>
        <strain evidence="3 4">KACC 18501</strain>
    </source>
</reference>
<evidence type="ECO:0000313" key="3">
    <source>
        <dbReference type="EMBL" id="MEJ8824499.1"/>
    </source>
</evidence>
<organism evidence="3 4">
    <name type="scientific">Variovorax humicola</name>
    <dbReference type="NCBI Taxonomy" id="1769758"/>
    <lineage>
        <taxon>Bacteria</taxon>
        <taxon>Pseudomonadati</taxon>
        <taxon>Pseudomonadota</taxon>
        <taxon>Betaproteobacteria</taxon>
        <taxon>Burkholderiales</taxon>
        <taxon>Comamonadaceae</taxon>
        <taxon>Variovorax</taxon>
    </lineage>
</organism>
<dbReference type="PANTHER" id="PTHR42964">
    <property type="entry name" value="ENOYL-COA HYDRATASE"/>
    <property type="match status" value="1"/>
</dbReference>